<dbReference type="FunFam" id="3.40.50.300:FF:000640">
    <property type="entry name" value="MoxR family ATPase"/>
    <property type="match status" value="1"/>
</dbReference>
<evidence type="ECO:0000259" key="4">
    <source>
        <dbReference type="Pfam" id="PF07726"/>
    </source>
</evidence>
<evidence type="ECO:0000313" key="6">
    <source>
        <dbReference type="EMBL" id="PEN09434.1"/>
    </source>
</evidence>
<dbReference type="EMBL" id="PDEP01000001">
    <property type="protein sequence ID" value="PEN09434.1"/>
    <property type="molecule type" value="Genomic_DNA"/>
</dbReference>
<dbReference type="Gene3D" id="3.40.50.300">
    <property type="entry name" value="P-loop containing nucleotide triphosphate hydrolases"/>
    <property type="match status" value="1"/>
</dbReference>
<dbReference type="GO" id="GO:0005524">
    <property type="term" value="F:ATP binding"/>
    <property type="evidence" value="ECO:0007669"/>
    <property type="project" value="UniProtKB-KW"/>
</dbReference>
<comment type="caution">
    <text evidence="6">The sequence shown here is derived from an EMBL/GenBank/DDBJ whole genome shotgun (WGS) entry which is preliminary data.</text>
</comment>
<dbReference type="Gene3D" id="1.10.8.80">
    <property type="entry name" value="Magnesium chelatase subunit I, C-Terminal domain"/>
    <property type="match status" value="1"/>
</dbReference>
<gene>
    <name evidence="6" type="ORF">CRI93_01530</name>
</gene>
<keyword evidence="7" id="KW-1185">Reference proteome</keyword>
<dbReference type="CDD" id="cd00009">
    <property type="entry name" value="AAA"/>
    <property type="match status" value="1"/>
</dbReference>
<evidence type="ECO:0000256" key="1">
    <source>
        <dbReference type="ARBA" id="ARBA00022741"/>
    </source>
</evidence>
<name>A0A2H3NWX0_9BACT</name>
<dbReference type="InterPro" id="IPR011703">
    <property type="entry name" value="ATPase_AAA-3"/>
</dbReference>
<dbReference type="InterPro" id="IPR027417">
    <property type="entry name" value="P-loop_NTPase"/>
</dbReference>
<dbReference type="Pfam" id="PF07726">
    <property type="entry name" value="AAA_3"/>
    <property type="match status" value="1"/>
</dbReference>
<dbReference type="InterPro" id="IPR041628">
    <property type="entry name" value="ChlI/MoxR_AAA_lid"/>
</dbReference>
<dbReference type="PIRSF" id="PIRSF002849">
    <property type="entry name" value="AAA_ATPase_chaperone_MoxR_prd"/>
    <property type="match status" value="1"/>
</dbReference>
<protein>
    <submittedName>
        <fullName evidence="6">AAA family ATPase</fullName>
    </submittedName>
</protein>
<keyword evidence="1" id="KW-0547">Nucleotide-binding</keyword>
<organism evidence="6 7">
    <name type="scientific">Longimonas halophila</name>
    <dbReference type="NCBI Taxonomy" id="1469170"/>
    <lineage>
        <taxon>Bacteria</taxon>
        <taxon>Pseudomonadati</taxon>
        <taxon>Rhodothermota</taxon>
        <taxon>Rhodothermia</taxon>
        <taxon>Rhodothermales</taxon>
        <taxon>Salisaetaceae</taxon>
        <taxon>Longimonas</taxon>
    </lineage>
</organism>
<evidence type="ECO:0000256" key="3">
    <source>
        <dbReference type="ARBA" id="ARBA00061607"/>
    </source>
</evidence>
<dbReference type="InterPro" id="IPR050764">
    <property type="entry name" value="CbbQ/NirQ/NorQ/GpvN"/>
</dbReference>
<dbReference type="OrthoDB" id="9808397at2"/>
<dbReference type="AlphaFoldDB" id="A0A2H3NWX0"/>
<evidence type="ECO:0000259" key="5">
    <source>
        <dbReference type="Pfam" id="PF17863"/>
    </source>
</evidence>
<dbReference type="PANTHER" id="PTHR42759:SF1">
    <property type="entry name" value="MAGNESIUM-CHELATASE SUBUNIT CHLD"/>
    <property type="match status" value="1"/>
</dbReference>
<sequence>MSTSSAPPADTDAPVDADAVAEVGAAYDRLHNEISRVIVGQDQIITQVCASLFARGHTLLVGVPGLAKTLLVRTLSRALNLSFSRIQFTPDLMPSDITGTDIIQETDDGKRHFEFVQGPIFANIVLADEINRTPPKTQAALLEAMQERHVTAGGQTRPIDAPFFVLATQNPIEQEGTYPLPEAQLDRFMLNLWLDYPSFQEEVDVVRTTTADALPEAEPVLTAEEVIRYQQIVRQLPVTDNLIEYAVGLVAQTRPNTERAPQYVSDYLEYGAGPRASQYLILGAKALAAFDGRATPLEEDVRRIALPVLRHRIVTNFNAEADGISTQDVIQRLLEA</sequence>
<feature type="domain" description="ChlI/MoxR AAA lid" evidence="5">
    <location>
        <begin position="264"/>
        <end position="332"/>
    </location>
</feature>
<proteinExistence type="inferred from homology"/>
<evidence type="ECO:0000313" key="7">
    <source>
        <dbReference type="Proteomes" id="UP000221024"/>
    </source>
</evidence>
<dbReference type="Proteomes" id="UP000221024">
    <property type="component" value="Unassembled WGS sequence"/>
</dbReference>
<dbReference type="RefSeq" id="WP_098060832.1">
    <property type="nucleotide sequence ID" value="NZ_PDEP01000001.1"/>
</dbReference>
<dbReference type="Pfam" id="PF17863">
    <property type="entry name" value="AAA_lid_2"/>
    <property type="match status" value="1"/>
</dbReference>
<dbReference type="GO" id="GO:0016887">
    <property type="term" value="F:ATP hydrolysis activity"/>
    <property type="evidence" value="ECO:0007669"/>
    <property type="project" value="InterPro"/>
</dbReference>
<feature type="domain" description="ATPase AAA-3" evidence="4">
    <location>
        <begin position="57"/>
        <end position="190"/>
    </location>
</feature>
<dbReference type="SUPFAM" id="SSF52540">
    <property type="entry name" value="P-loop containing nucleoside triphosphate hydrolases"/>
    <property type="match status" value="1"/>
</dbReference>
<reference evidence="6 7" key="1">
    <citation type="submission" date="2017-10" db="EMBL/GenBank/DDBJ databases">
        <title>Draft genome of Longimonas halophila.</title>
        <authorList>
            <person name="Goh K.M."/>
            <person name="Shamsir M.S."/>
            <person name="Lim S.W."/>
        </authorList>
    </citation>
    <scope>NUCLEOTIDE SEQUENCE [LARGE SCALE GENOMIC DNA]</scope>
    <source>
        <strain evidence="6 7">KCTC 42399</strain>
    </source>
</reference>
<accession>A0A2H3NWX0</accession>
<dbReference type="PANTHER" id="PTHR42759">
    <property type="entry name" value="MOXR FAMILY PROTEIN"/>
    <property type="match status" value="1"/>
</dbReference>
<keyword evidence="2" id="KW-0067">ATP-binding</keyword>
<comment type="similarity">
    <text evidence="3">Belongs to the MoxR family.</text>
</comment>
<evidence type="ECO:0000256" key="2">
    <source>
        <dbReference type="ARBA" id="ARBA00022840"/>
    </source>
</evidence>